<feature type="transmembrane region" description="Helical" evidence="1">
    <location>
        <begin position="94"/>
        <end position="115"/>
    </location>
</feature>
<dbReference type="STRING" id="1298851.TST_1622"/>
<keyword evidence="1" id="KW-0472">Membrane</keyword>
<dbReference type="AlphaFoldDB" id="A0A0S3QVQ1"/>
<organism evidence="2 3">
    <name type="scientific">Thermosulfidibacter takaii (strain DSM 17441 / JCM 13301 / NBRC 103674 / ABI70S6)</name>
    <dbReference type="NCBI Taxonomy" id="1298851"/>
    <lineage>
        <taxon>Bacteria</taxon>
        <taxon>Pseudomonadati</taxon>
        <taxon>Thermosulfidibacterota</taxon>
        <taxon>Thermosulfidibacteria</taxon>
        <taxon>Thermosulfidibacterales</taxon>
        <taxon>Thermosulfidibacteraceae</taxon>
    </lineage>
</organism>
<keyword evidence="1" id="KW-1133">Transmembrane helix</keyword>
<dbReference type="EMBL" id="AP013035">
    <property type="protein sequence ID" value="BAT72406.1"/>
    <property type="molecule type" value="Genomic_DNA"/>
</dbReference>
<feature type="transmembrane region" description="Helical" evidence="1">
    <location>
        <begin position="62"/>
        <end position="87"/>
    </location>
</feature>
<keyword evidence="1" id="KW-0812">Transmembrane</keyword>
<evidence type="ECO:0000313" key="3">
    <source>
        <dbReference type="Proteomes" id="UP000063234"/>
    </source>
</evidence>
<sequence length="180" mass="19064">MVNINGVQQAGMYGLLGVILSCLGVLPYIGLLCAIAALVLIVLANKQLATETGDEAIFKGTLIFVVLTFVAVLVGLLLGGAAALVMAKKQPGAGIGFGAILSFIVAYILIVYAYYQAKKVYFSLAEHFDVPQFRTAGNLLFWGAVATIVFIGGIIILVGWIFAAIGYNELRKYEPANISS</sequence>
<dbReference type="Pfam" id="PF06195">
    <property type="entry name" value="DUF996"/>
    <property type="match status" value="1"/>
</dbReference>
<evidence type="ECO:0008006" key="4">
    <source>
        <dbReference type="Google" id="ProtNLM"/>
    </source>
</evidence>
<dbReference type="RefSeq" id="WP_068550562.1">
    <property type="nucleotide sequence ID" value="NZ_AP013035.1"/>
</dbReference>
<keyword evidence="3" id="KW-1185">Reference proteome</keyword>
<protein>
    <recommendedName>
        <fullName evidence="4">DUF996 domain-containing protein</fullName>
    </recommendedName>
</protein>
<proteinExistence type="predicted"/>
<evidence type="ECO:0000313" key="2">
    <source>
        <dbReference type="EMBL" id="BAT72406.1"/>
    </source>
</evidence>
<reference evidence="3" key="1">
    <citation type="journal article" date="2018" name="Science">
        <title>A primordial and reversible TCA cycle in a facultatively chemolithoautotrophic thermophile.</title>
        <authorList>
            <person name="Nunoura T."/>
            <person name="Chikaraishi Y."/>
            <person name="Izaki R."/>
            <person name="Suwa T."/>
            <person name="Sato T."/>
            <person name="Harada T."/>
            <person name="Mori K."/>
            <person name="Kato Y."/>
            <person name="Miyazaki M."/>
            <person name="Shimamura S."/>
            <person name="Yanagawa K."/>
            <person name="Shuto A."/>
            <person name="Ohkouchi N."/>
            <person name="Fujita N."/>
            <person name="Takaki Y."/>
            <person name="Atomi H."/>
            <person name="Takai K."/>
        </authorList>
    </citation>
    <scope>NUCLEOTIDE SEQUENCE [LARGE SCALE GENOMIC DNA]</scope>
    <source>
        <strain evidence="3">DSM 17441 / JCM 13301 / NBRC 103674 / ABI70S6</strain>
    </source>
</reference>
<feature type="transmembrane region" description="Helical" evidence="1">
    <location>
        <begin position="139"/>
        <end position="163"/>
    </location>
</feature>
<dbReference type="Proteomes" id="UP000063234">
    <property type="component" value="Chromosome"/>
</dbReference>
<dbReference type="InterPro" id="IPR010397">
    <property type="entry name" value="DUF996"/>
</dbReference>
<name>A0A0S3QVQ1_THET7</name>
<accession>A0A0S3QVQ1</accession>
<gene>
    <name evidence="2" type="ORF">TST_1622</name>
</gene>
<dbReference type="KEGG" id="ttk:TST_1622"/>
<feature type="transmembrane region" description="Helical" evidence="1">
    <location>
        <begin position="12"/>
        <end position="42"/>
    </location>
</feature>
<evidence type="ECO:0000256" key="1">
    <source>
        <dbReference type="SAM" id="Phobius"/>
    </source>
</evidence>